<feature type="domain" description="SusD-like N-terminal" evidence="7">
    <location>
        <begin position="91"/>
        <end position="240"/>
    </location>
</feature>
<accession>A0ABU3TI72</accession>
<dbReference type="Proteomes" id="UP001250698">
    <property type="component" value="Unassembled WGS sequence"/>
</dbReference>
<comment type="similarity">
    <text evidence="2">Belongs to the SusD family.</text>
</comment>
<evidence type="ECO:0000256" key="3">
    <source>
        <dbReference type="ARBA" id="ARBA00022729"/>
    </source>
</evidence>
<feature type="domain" description="RagB/SusD" evidence="6">
    <location>
        <begin position="348"/>
        <end position="469"/>
    </location>
</feature>
<name>A0ABU3TI72_9BACT</name>
<evidence type="ECO:0000259" key="7">
    <source>
        <dbReference type="Pfam" id="PF14322"/>
    </source>
</evidence>
<dbReference type="RefSeq" id="WP_315998536.1">
    <property type="nucleotide sequence ID" value="NZ_JAWDJT010000007.1"/>
</dbReference>
<evidence type="ECO:0000313" key="8">
    <source>
        <dbReference type="EMBL" id="MDU0371066.1"/>
    </source>
</evidence>
<dbReference type="CDD" id="cd08977">
    <property type="entry name" value="SusD"/>
    <property type="match status" value="1"/>
</dbReference>
<gene>
    <name evidence="8" type="ORF">ROI90_11720</name>
</gene>
<evidence type="ECO:0000256" key="2">
    <source>
        <dbReference type="ARBA" id="ARBA00006275"/>
    </source>
</evidence>
<keyword evidence="3" id="KW-0732">Signal</keyword>
<dbReference type="InterPro" id="IPR012944">
    <property type="entry name" value="SusD_RagB_dom"/>
</dbReference>
<evidence type="ECO:0000256" key="1">
    <source>
        <dbReference type="ARBA" id="ARBA00004442"/>
    </source>
</evidence>
<keyword evidence="5" id="KW-0998">Cell outer membrane</keyword>
<organism evidence="8 9">
    <name type="scientific">Hymenobacter endophyticus</name>
    <dbReference type="NCBI Taxonomy" id="3076335"/>
    <lineage>
        <taxon>Bacteria</taxon>
        <taxon>Pseudomonadati</taxon>
        <taxon>Bacteroidota</taxon>
        <taxon>Cytophagia</taxon>
        <taxon>Cytophagales</taxon>
        <taxon>Hymenobacteraceae</taxon>
        <taxon>Hymenobacter</taxon>
    </lineage>
</organism>
<evidence type="ECO:0000256" key="4">
    <source>
        <dbReference type="ARBA" id="ARBA00023136"/>
    </source>
</evidence>
<sequence>MKYHSQILWKAILSATLIGTLPACDILDQEPPTAFTIDETFADATRIEKSLIGVYDGLQNAEFLGGRALIYSDIRSGDTDVPTYFGNVGRYQMLSTDGFAASSWAGGYRTIFTANSFIQNLAANSGKSSAALEAQYTAEAKSIRALAMFHLVNLFAQPYGFTADASHPGVVLQLTAPKSAAEAFDPALRQARATVKEVYDQIEKDLLESIPVLPATYAGANSNIRISKGAAQALLSRVYLYKADYTKAADLAGQVITTGGYTLNASPLTPFRTYNTKESIFSVAMNPADNPNTNNAIGQHYGPDRRADITITPYFNLTSLSTTDLRRTQLIDSRGTNRFTAKFNLVDNYVPIVRYPEVLLNRAEALAQLNGVNTESITLLNQVRSRSTTAYPATSFLTKAALIDAILEERRLELAFEGHRLYDLLRYKRDIPPHSTIATAIKYNDPRVIFPIPDQQIRLNPNLVQNPSY</sequence>
<comment type="caution">
    <text evidence="8">The sequence shown here is derived from an EMBL/GenBank/DDBJ whole genome shotgun (WGS) entry which is preliminary data.</text>
</comment>
<comment type="subcellular location">
    <subcellularLocation>
        <location evidence="1">Cell outer membrane</location>
    </subcellularLocation>
</comment>
<dbReference type="InterPro" id="IPR033985">
    <property type="entry name" value="SusD-like_N"/>
</dbReference>
<evidence type="ECO:0000259" key="6">
    <source>
        <dbReference type="Pfam" id="PF07980"/>
    </source>
</evidence>
<proteinExistence type="inferred from homology"/>
<dbReference type="SUPFAM" id="SSF48452">
    <property type="entry name" value="TPR-like"/>
    <property type="match status" value="1"/>
</dbReference>
<dbReference type="Pfam" id="PF07980">
    <property type="entry name" value="SusD_RagB"/>
    <property type="match status" value="1"/>
</dbReference>
<evidence type="ECO:0000256" key="5">
    <source>
        <dbReference type="ARBA" id="ARBA00023237"/>
    </source>
</evidence>
<dbReference type="EMBL" id="JAWDJT010000007">
    <property type="protein sequence ID" value="MDU0371066.1"/>
    <property type="molecule type" value="Genomic_DNA"/>
</dbReference>
<dbReference type="InterPro" id="IPR011990">
    <property type="entry name" value="TPR-like_helical_dom_sf"/>
</dbReference>
<evidence type="ECO:0000313" key="9">
    <source>
        <dbReference type="Proteomes" id="UP001250698"/>
    </source>
</evidence>
<protein>
    <submittedName>
        <fullName evidence="8">RagB/SusD family nutrient uptake outer membrane protein</fullName>
    </submittedName>
</protein>
<keyword evidence="4" id="KW-0472">Membrane</keyword>
<reference evidence="8 9" key="1">
    <citation type="submission" date="2023-10" db="EMBL/GenBank/DDBJ databases">
        <title>Hymenobacter endophyticus sp. nov., an isolate from the leaf tissues of wheat.</title>
        <authorList>
            <person name="Dai Y."/>
        </authorList>
    </citation>
    <scope>NUCLEOTIDE SEQUENCE [LARGE SCALE GENOMIC DNA]</scope>
    <source>
        <strain evidence="8 9">ZK17L-C2</strain>
    </source>
</reference>
<keyword evidence="9" id="KW-1185">Reference proteome</keyword>
<dbReference type="Gene3D" id="1.25.40.390">
    <property type="match status" value="1"/>
</dbReference>
<dbReference type="Pfam" id="PF14322">
    <property type="entry name" value="SusD-like_3"/>
    <property type="match status" value="1"/>
</dbReference>